<name>A0ACB5U8I2_AMBMO</name>
<dbReference type="Proteomes" id="UP001165064">
    <property type="component" value="Unassembled WGS sequence"/>
</dbReference>
<reference evidence="1" key="1">
    <citation type="submission" date="2023-04" db="EMBL/GenBank/DDBJ databases">
        <title>Ambrosiozyma monospora NBRC 10751.</title>
        <authorList>
            <person name="Ichikawa N."/>
            <person name="Sato H."/>
            <person name="Tonouchi N."/>
        </authorList>
    </citation>
    <scope>NUCLEOTIDE SEQUENCE</scope>
    <source>
        <strain evidence="1">NBRC 10751</strain>
    </source>
</reference>
<gene>
    <name evidence="1" type="ORF">Amon02_001201500</name>
</gene>
<dbReference type="EMBL" id="BSXS01013497">
    <property type="protein sequence ID" value="GMF04118.1"/>
    <property type="molecule type" value="Genomic_DNA"/>
</dbReference>
<comment type="caution">
    <text evidence="1">The sequence shown here is derived from an EMBL/GenBank/DDBJ whole genome shotgun (WGS) entry which is preliminary data.</text>
</comment>
<accession>A0ACB5U8I2</accession>
<organism evidence="1 2">
    <name type="scientific">Ambrosiozyma monospora</name>
    <name type="common">Yeast</name>
    <name type="synonym">Endomycopsis monosporus</name>
    <dbReference type="NCBI Taxonomy" id="43982"/>
    <lineage>
        <taxon>Eukaryota</taxon>
        <taxon>Fungi</taxon>
        <taxon>Dikarya</taxon>
        <taxon>Ascomycota</taxon>
        <taxon>Saccharomycotina</taxon>
        <taxon>Pichiomycetes</taxon>
        <taxon>Pichiales</taxon>
        <taxon>Pichiaceae</taxon>
        <taxon>Ambrosiozyma</taxon>
    </lineage>
</organism>
<proteinExistence type="predicted"/>
<keyword evidence="2" id="KW-1185">Reference proteome</keyword>
<evidence type="ECO:0000313" key="2">
    <source>
        <dbReference type="Proteomes" id="UP001165064"/>
    </source>
</evidence>
<protein>
    <submittedName>
        <fullName evidence="1">Unnamed protein product</fullName>
    </submittedName>
</protein>
<evidence type="ECO:0000313" key="1">
    <source>
        <dbReference type="EMBL" id="GMF04118.1"/>
    </source>
</evidence>
<sequence>MVVQLFDFILDTCRYTIDQPASTPIAETSKSANQPVHPYWKLDKTEIPRLSVPDFNHALKDPTPNGTLIGSTTRVVIFEGLYLMLDGLEKWDEIPNTIRQLRSQTTSTTNTNSRNNTTDLITPTPTPNPSSTPTTQTTASKQDVTTTTNPHPNFDSVDSAPKPTVDIWHIKTTKEIAQDRVANRHMEAKLCDDLEKAIERYKFNDFPNGEVVEIGCDSKLVDLVVMN</sequence>